<comment type="caution">
    <text evidence="1">The sequence shown here is derived from an EMBL/GenBank/DDBJ whole genome shotgun (WGS) entry which is preliminary data.</text>
</comment>
<gene>
    <name evidence="1" type="ORF">GJU40_14015</name>
</gene>
<dbReference type="InterPro" id="IPR050583">
    <property type="entry name" value="Mycobacterial_A85_antigen"/>
</dbReference>
<keyword evidence="2" id="KW-1185">Reference proteome</keyword>
<evidence type="ECO:0000313" key="1">
    <source>
        <dbReference type="EMBL" id="MRX73259.1"/>
    </source>
</evidence>
<dbReference type="SUPFAM" id="SSF53474">
    <property type="entry name" value="alpha/beta-Hydrolases"/>
    <property type="match status" value="1"/>
</dbReference>
<dbReference type="InterPro" id="IPR029058">
    <property type="entry name" value="AB_hydrolase_fold"/>
</dbReference>
<sequence>MSKQTGIVKEMQFYSEQLQEELTVLTYLPQSFSPLYKYSILIAQDGQDYFRLGRMARQAEALLQEKEIENIILVGVPYKDVEDRREKYHPKGSKFEAYKRFLAHELVPYLDREYPTYQMGEGRGLIGDSLAATVSLMTALDYPNIFGKVILQSPYVNDEVVDALNSLSSQPLLTVYHQIGLRETEVKLTDGRVKDFVQPNLHLKELLSQKGVTYTYEEFDGDHTWTYWQPLLKKALKDMF</sequence>
<dbReference type="OrthoDB" id="9803578at2"/>
<dbReference type="InterPro" id="IPR000801">
    <property type="entry name" value="Esterase-like"/>
</dbReference>
<dbReference type="PANTHER" id="PTHR48098:SF3">
    <property type="entry name" value="IRON(III) ENTEROBACTIN ESTERASE"/>
    <property type="match status" value="1"/>
</dbReference>
<proteinExistence type="predicted"/>
<protein>
    <submittedName>
        <fullName evidence="1">Esterase family protein</fullName>
    </submittedName>
</protein>
<dbReference type="Gene3D" id="3.40.50.1820">
    <property type="entry name" value="alpha/beta hydrolase"/>
    <property type="match status" value="1"/>
</dbReference>
<reference evidence="1 2" key="1">
    <citation type="submission" date="2019-11" db="EMBL/GenBank/DDBJ databases">
        <title>Bacillus lacus genome.</title>
        <authorList>
            <person name="Allen C.J."/>
            <person name="Newman J.D."/>
        </authorList>
    </citation>
    <scope>NUCLEOTIDE SEQUENCE [LARGE SCALE GENOMIC DNA]</scope>
    <source>
        <strain evidence="1 2">KCTC 33946</strain>
    </source>
</reference>
<dbReference type="Proteomes" id="UP000448867">
    <property type="component" value="Unassembled WGS sequence"/>
</dbReference>
<name>A0A7X2J0Z7_9BACI</name>
<dbReference type="Pfam" id="PF00756">
    <property type="entry name" value="Esterase"/>
    <property type="match status" value="1"/>
</dbReference>
<dbReference type="AlphaFoldDB" id="A0A7X2J0Z7"/>
<dbReference type="PANTHER" id="PTHR48098">
    <property type="entry name" value="ENTEROCHELIN ESTERASE-RELATED"/>
    <property type="match status" value="1"/>
</dbReference>
<dbReference type="RefSeq" id="WP_154308725.1">
    <property type="nucleotide sequence ID" value="NZ_WKKI01000030.1"/>
</dbReference>
<accession>A0A7X2J0Z7</accession>
<dbReference type="EMBL" id="WKKI01000030">
    <property type="protein sequence ID" value="MRX73259.1"/>
    <property type="molecule type" value="Genomic_DNA"/>
</dbReference>
<evidence type="ECO:0000313" key="2">
    <source>
        <dbReference type="Proteomes" id="UP000448867"/>
    </source>
</evidence>
<organism evidence="1 2">
    <name type="scientific">Metabacillus lacus</name>
    <dbReference type="NCBI Taxonomy" id="1983721"/>
    <lineage>
        <taxon>Bacteria</taxon>
        <taxon>Bacillati</taxon>
        <taxon>Bacillota</taxon>
        <taxon>Bacilli</taxon>
        <taxon>Bacillales</taxon>
        <taxon>Bacillaceae</taxon>
        <taxon>Metabacillus</taxon>
    </lineage>
</organism>